<evidence type="ECO:0000259" key="6">
    <source>
        <dbReference type="Pfam" id="PF05175"/>
    </source>
</evidence>
<dbReference type="RefSeq" id="WP_117601930.1">
    <property type="nucleotide sequence ID" value="NZ_BHGK01000001.1"/>
</dbReference>
<proteinExistence type="inferred from homology"/>
<evidence type="ECO:0000256" key="4">
    <source>
        <dbReference type="ARBA" id="ARBA00048391"/>
    </source>
</evidence>
<sequence length="290" mass="31923">MTIQDLRIQVQALLESGKVPEPVTDTWYLLEHTTGRTKADFFMDPGQEISPEVTEETLKLAEKRKQRIPLQYLLGSWEFMGYKFMVNESVLIPRQDTEVLVEEAVSRIKSGDRVLDLCTGSGCILISVLKYAAEHKRTDLSGLGTDLSEKALDVAKANATQLLAEEERQGLVQTTFCQGDLWDAADGTFDLILSNPPYIATAEIESLQEEVKIYDPYQALDGGKDGLDFYRRIATGVGSYLKPGGTLILEIGYDQGEAVSGLLEDSGFSAVSVKKDLAGLDRVVAGVYDK</sequence>
<comment type="caution">
    <text evidence="8">The sequence shown here is derived from an EMBL/GenBank/DDBJ whole genome shotgun (WGS) entry which is preliminary data.</text>
</comment>
<dbReference type="PANTHER" id="PTHR18895:SF74">
    <property type="entry name" value="MTRF1L RELEASE FACTOR GLUTAMINE METHYLTRANSFERASE"/>
    <property type="match status" value="1"/>
</dbReference>
<dbReference type="EMBL" id="BHGK01000001">
    <property type="protein sequence ID" value="GCA65927.1"/>
    <property type="molecule type" value="Genomic_DNA"/>
</dbReference>
<comment type="function">
    <text evidence="5">Methylates the class 1 translation termination release factors RF1/PrfA and RF2/PrfB on the glutamine residue of the universally conserved GGQ motif.</text>
</comment>
<dbReference type="Gene3D" id="1.10.8.10">
    <property type="entry name" value="DNA helicase RuvA subunit, C-terminal domain"/>
    <property type="match status" value="1"/>
</dbReference>
<feature type="binding site" evidence="5">
    <location>
        <begin position="195"/>
        <end position="198"/>
    </location>
    <ligand>
        <name>substrate</name>
    </ligand>
</feature>
<keyword evidence="3 5" id="KW-0949">S-adenosyl-L-methionine</keyword>
<dbReference type="GO" id="GO:0032259">
    <property type="term" value="P:methylation"/>
    <property type="evidence" value="ECO:0007669"/>
    <property type="project" value="UniProtKB-KW"/>
</dbReference>
<feature type="binding site" evidence="5">
    <location>
        <position position="195"/>
    </location>
    <ligand>
        <name>S-adenosyl-L-methionine</name>
        <dbReference type="ChEBI" id="CHEBI:59789"/>
    </ligand>
</feature>
<name>A0A391NYH5_9FIRM</name>
<evidence type="ECO:0000256" key="3">
    <source>
        <dbReference type="ARBA" id="ARBA00022691"/>
    </source>
</evidence>
<comment type="caution">
    <text evidence="5">Lacks conserved residue(s) required for the propagation of feature annotation.</text>
</comment>
<dbReference type="GO" id="GO:0003676">
    <property type="term" value="F:nucleic acid binding"/>
    <property type="evidence" value="ECO:0007669"/>
    <property type="project" value="InterPro"/>
</dbReference>
<accession>A0A391NYH5</accession>
<dbReference type="HAMAP" id="MF_02126">
    <property type="entry name" value="RF_methyltr_PrmC"/>
    <property type="match status" value="1"/>
</dbReference>
<evidence type="ECO:0000256" key="1">
    <source>
        <dbReference type="ARBA" id="ARBA00022603"/>
    </source>
</evidence>
<dbReference type="InterPro" id="IPR002052">
    <property type="entry name" value="DNA_methylase_N6_adenine_CS"/>
</dbReference>
<protein>
    <recommendedName>
        <fullName evidence="5">Release factor glutamine methyltransferase</fullName>
        <shortName evidence="5">RF MTase</shortName>
        <ecNumber evidence="5">2.1.1.297</ecNumber>
    </recommendedName>
    <alternativeName>
        <fullName evidence="5">N5-glutamine methyltransferase PrmC</fullName>
    </alternativeName>
    <alternativeName>
        <fullName evidence="5">Protein-(glutamine-N5) MTase PrmC</fullName>
    </alternativeName>
    <alternativeName>
        <fullName evidence="5">Protein-glutamine N-methyltransferase PrmC</fullName>
    </alternativeName>
</protein>
<evidence type="ECO:0000313" key="9">
    <source>
        <dbReference type="Proteomes" id="UP000265643"/>
    </source>
</evidence>
<evidence type="ECO:0000256" key="2">
    <source>
        <dbReference type="ARBA" id="ARBA00022679"/>
    </source>
</evidence>
<feature type="domain" description="Release factor glutamine methyltransferase N-terminal" evidence="7">
    <location>
        <begin position="6"/>
        <end position="75"/>
    </location>
</feature>
<evidence type="ECO:0000313" key="8">
    <source>
        <dbReference type="EMBL" id="GCA65927.1"/>
    </source>
</evidence>
<dbReference type="Pfam" id="PF17827">
    <property type="entry name" value="PrmC_N"/>
    <property type="match status" value="1"/>
</dbReference>
<dbReference type="PANTHER" id="PTHR18895">
    <property type="entry name" value="HEMK METHYLTRANSFERASE"/>
    <property type="match status" value="1"/>
</dbReference>
<dbReference type="SUPFAM" id="SSF53335">
    <property type="entry name" value="S-adenosyl-L-methionine-dependent methyltransferases"/>
    <property type="match status" value="1"/>
</dbReference>
<dbReference type="InterPro" id="IPR050320">
    <property type="entry name" value="N5-glutamine_MTase"/>
</dbReference>
<keyword evidence="9" id="KW-1185">Reference proteome</keyword>
<dbReference type="CDD" id="cd02440">
    <property type="entry name" value="AdoMet_MTases"/>
    <property type="match status" value="1"/>
</dbReference>
<organism evidence="8 9">
    <name type="scientific">Mediterraneibacter butyricigenes</name>
    <dbReference type="NCBI Taxonomy" id="2316025"/>
    <lineage>
        <taxon>Bacteria</taxon>
        <taxon>Bacillati</taxon>
        <taxon>Bacillota</taxon>
        <taxon>Clostridia</taxon>
        <taxon>Lachnospirales</taxon>
        <taxon>Lachnospiraceae</taxon>
        <taxon>Mediterraneibacter</taxon>
    </lineage>
</organism>
<dbReference type="NCBIfam" id="TIGR00536">
    <property type="entry name" value="hemK_fam"/>
    <property type="match status" value="1"/>
</dbReference>
<comment type="similarity">
    <text evidence="5">Belongs to the protein N5-glutamine methyltransferase family. PrmC subfamily.</text>
</comment>
<dbReference type="PROSITE" id="PS00092">
    <property type="entry name" value="N6_MTASE"/>
    <property type="match status" value="1"/>
</dbReference>
<evidence type="ECO:0000259" key="7">
    <source>
        <dbReference type="Pfam" id="PF17827"/>
    </source>
</evidence>
<dbReference type="Pfam" id="PF05175">
    <property type="entry name" value="MTS"/>
    <property type="match status" value="1"/>
</dbReference>
<dbReference type="InterPro" id="IPR040758">
    <property type="entry name" value="PrmC_N"/>
</dbReference>
<dbReference type="InterPro" id="IPR019874">
    <property type="entry name" value="RF_methyltr_PrmC"/>
</dbReference>
<comment type="catalytic activity">
    <reaction evidence="4 5">
        <text>L-glutaminyl-[peptide chain release factor] + S-adenosyl-L-methionine = N(5)-methyl-L-glutaminyl-[peptide chain release factor] + S-adenosyl-L-homocysteine + H(+)</text>
        <dbReference type="Rhea" id="RHEA:42896"/>
        <dbReference type="Rhea" id="RHEA-COMP:10271"/>
        <dbReference type="Rhea" id="RHEA-COMP:10272"/>
        <dbReference type="ChEBI" id="CHEBI:15378"/>
        <dbReference type="ChEBI" id="CHEBI:30011"/>
        <dbReference type="ChEBI" id="CHEBI:57856"/>
        <dbReference type="ChEBI" id="CHEBI:59789"/>
        <dbReference type="ChEBI" id="CHEBI:61891"/>
        <dbReference type="EC" id="2.1.1.297"/>
    </reaction>
</comment>
<dbReference type="EC" id="2.1.1.297" evidence="5"/>
<dbReference type="GO" id="GO:0102559">
    <property type="term" value="F:peptide chain release factor N(5)-glutamine methyltransferase activity"/>
    <property type="evidence" value="ECO:0007669"/>
    <property type="project" value="UniProtKB-EC"/>
</dbReference>
<dbReference type="InterPro" id="IPR007848">
    <property type="entry name" value="Small_mtfrase_dom"/>
</dbReference>
<keyword evidence="2 5" id="KW-0808">Transferase</keyword>
<dbReference type="InterPro" id="IPR004556">
    <property type="entry name" value="HemK-like"/>
</dbReference>
<dbReference type="Proteomes" id="UP000265643">
    <property type="component" value="Unassembled WGS sequence"/>
</dbReference>
<feature type="domain" description="Methyltransferase small" evidence="6">
    <location>
        <begin position="97"/>
        <end position="203"/>
    </location>
</feature>
<dbReference type="InterPro" id="IPR029063">
    <property type="entry name" value="SAM-dependent_MTases_sf"/>
</dbReference>
<dbReference type="NCBIfam" id="TIGR03534">
    <property type="entry name" value="RF_mod_PrmC"/>
    <property type="match status" value="1"/>
</dbReference>
<gene>
    <name evidence="5 8" type="primary">prmC</name>
    <name evidence="8" type="ORF">KGMB01110_03630</name>
</gene>
<dbReference type="AlphaFoldDB" id="A0A391NYH5"/>
<keyword evidence="1 5" id="KW-0489">Methyltransferase</keyword>
<reference evidence="9" key="1">
    <citation type="submission" date="2018-09" db="EMBL/GenBank/DDBJ databases">
        <title>Draft Genome Sequence of Mediterraneibacter sp. KCTC 15684.</title>
        <authorList>
            <person name="Kim J.S."/>
            <person name="Han K.I."/>
            <person name="Suh M.K."/>
            <person name="Lee K.C."/>
            <person name="Eom M.K."/>
            <person name="Lee J.H."/>
            <person name="Park S.H."/>
            <person name="Kang S.W."/>
            <person name="Park J.E."/>
            <person name="Oh B.S."/>
            <person name="Yu S.Y."/>
            <person name="Choi S.H."/>
            <person name="Lee D.H."/>
            <person name="Yoon H."/>
            <person name="Kim B."/>
            <person name="Yang S.J."/>
            <person name="Lee J.S."/>
        </authorList>
    </citation>
    <scope>NUCLEOTIDE SEQUENCE [LARGE SCALE GENOMIC DNA]</scope>
    <source>
        <strain evidence="9">KCTC 15684</strain>
    </source>
</reference>
<dbReference type="Gene3D" id="3.40.50.150">
    <property type="entry name" value="Vaccinia Virus protein VP39"/>
    <property type="match status" value="1"/>
</dbReference>
<evidence type="ECO:0000256" key="5">
    <source>
        <dbReference type="HAMAP-Rule" id="MF_02126"/>
    </source>
</evidence>
<feature type="binding site" evidence="5">
    <location>
        <position position="146"/>
    </location>
    <ligand>
        <name>S-adenosyl-L-methionine</name>
        <dbReference type="ChEBI" id="CHEBI:59789"/>
    </ligand>
</feature>